<dbReference type="Proteomes" id="UP000423725">
    <property type="component" value="Segment"/>
</dbReference>
<dbReference type="GeneID" id="64871080"/>
<dbReference type="KEGG" id="vg:64871080"/>
<keyword evidence="1" id="KW-1133">Transmembrane helix</keyword>
<feature type="transmembrane region" description="Helical" evidence="1">
    <location>
        <begin position="30"/>
        <end position="53"/>
    </location>
</feature>
<reference evidence="2 3" key="1">
    <citation type="submission" date="2019-10" db="EMBL/GenBank/DDBJ databases">
        <authorList>
            <person name="Curtis N."/>
            <person name="Kistler A.L."/>
            <person name="Garlena R.A."/>
            <person name="Russell D.A."/>
            <person name="Pope W.H."/>
            <person name="Jacobs-Sera D."/>
            <person name="Hatfull G.F."/>
        </authorList>
    </citation>
    <scope>NUCLEOTIDE SEQUENCE [LARGE SCALE GENOMIC DNA]</scope>
</reference>
<dbReference type="EMBL" id="MN585979">
    <property type="protein sequence ID" value="QGJ88789.1"/>
    <property type="molecule type" value="Genomic_DNA"/>
</dbReference>
<evidence type="ECO:0000313" key="2">
    <source>
        <dbReference type="EMBL" id="QGJ88789.1"/>
    </source>
</evidence>
<gene>
    <name evidence="2" type="primary">37</name>
    <name evidence="2" type="ORF">SEA_YECEY3_37</name>
</gene>
<sequence>MTYPQQPPQQPYPYYPPVQPTVMPVRTNHAMHLMLSVISCGLWLPVWIFVAMINSSRTRKIY</sequence>
<name>A0A649V9G6_9CAUD</name>
<dbReference type="RefSeq" id="YP_010061462.1">
    <property type="nucleotide sequence ID" value="NC_054783.1"/>
</dbReference>
<evidence type="ECO:0000313" key="3">
    <source>
        <dbReference type="Proteomes" id="UP000423725"/>
    </source>
</evidence>
<keyword evidence="1" id="KW-0472">Membrane</keyword>
<accession>A0A649V9G6</accession>
<organism evidence="2 3">
    <name type="scientific">Mycobacterium phage Yecey3</name>
    <dbReference type="NCBI Taxonomy" id="2656617"/>
    <lineage>
        <taxon>Viruses</taxon>
        <taxon>Duplodnaviria</taxon>
        <taxon>Heunggongvirae</taxon>
        <taxon>Uroviricota</taxon>
        <taxon>Caudoviricetes</taxon>
        <taxon>Yeceytrevirus</taxon>
        <taxon>Yeceytrevirus yecey3</taxon>
    </lineage>
</organism>
<evidence type="ECO:0000256" key="1">
    <source>
        <dbReference type="SAM" id="Phobius"/>
    </source>
</evidence>
<protein>
    <submittedName>
        <fullName evidence="2">Membrane protein</fullName>
    </submittedName>
</protein>
<keyword evidence="1" id="KW-0812">Transmembrane</keyword>
<keyword evidence="3" id="KW-1185">Reference proteome</keyword>
<proteinExistence type="predicted"/>